<evidence type="ECO:0000313" key="2">
    <source>
        <dbReference type="Proteomes" id="UP000006330"/>
    </source>
</evidence>
<dbReference type="EMBL" id="AGZO01000026">
    <property type="protein sequence ID" value="EKN10932.1"/>
    <property type="molecule type" value="Genomic_DNA"/>
</dbReference>
<comment type="caution">
    <text evidence="1">The sequence shown here is derived from an EMBL/GenBank/DDBJ whole genome shotgun (WGS) entry which is preliminary data.</text>
</comment>
<dbReference type="OrthoDB" id="1488184at2"/>
<sequence length="1387" mass="161172">MIRIDNISFEFTTPDEKFAHELYAGWDVFCRHCFEQVVEECLSTYNKEKVLYEIEQLELDLGSIPEEYFYREFPRRLKEVLLKALPTGGLQRKSETEENGGSRLDNLLFYLEYGYPKAEWADEDFSLSEELGWLLSHSAPEQYIIRIASLCLEKEHVFHRLLWQADNADVLLRIYAASLSEPSAGLHGKHRFLTRLLETRPGIPVRFIHEATDDASLGEMAELLDSVSVKQIMVTEAEEHAEVDLPPYWHYLYEWLIRYYPYNGIAMFGGKAEFTNHLHHRLLIFIRKRNYSFYLSKAELTVSFLLEVFGPTYYIDVLNTIYYLQPYRADGSPTHDGYFSQELYRIFLQLSLLHQPAVTKENTLSVEDKASSGLKDPTDIMDILQDAKCSDADKRMFIRTIVKEQPEILIQWLRLGITPNMTGIAIVAALIEVDTMNCMLAALSFNTLQAVEVMRNYLRQQYSEESDWLKGITETQLELLLRQSVLMWIRKGYYRLPNRFDQLLNLFYQELTGKEDEAIVTRLSASQPLKEIKEGLGLEQSGRWSIQRLQEILSVSVVTDDIKRKLLVCFLEQSSKDYAEAVRQLHACGLSNSLCRLINQPIWEEVLRQSTVRLVGLENTALLLSLFDGLMAHERALSSYWKGGSKPLKARLLVWLVETIRLQETHKKPVVEYIRSLFADLVGREEISEVILALWREMGHMDSPATEEILHLLVDNESRQIRLMKTDYKEWLRQAENDYNAVQMLFKSRWNTADGFIEWLDDTSIPYENKSGLLRHTITEQPAKWIHLLRDLPHESQYITAIAGYVPAPLMLHGMVKTDFYQTSVLSQLMEQLQHQEEELSRIIGSSLSLPLALSKALLLYLQDRDTSGRTLTANEIAGKFLAFFYFIQTGKTNYHNNILWISFTNKIISNMSSSENNMASDDINKILSNASNNDATFQQSVNFLIDQQPEKLLTWLEKDANQPEIERIVLVSDRIMAKRWTVCLSATAGFEQAGVFQRLTSWFLDDPSDRISVTGFIRALLSWVKETDWKRQTPDEMEAFFFSRLFGKSKISLPLEKIADNDLPEDTRKRWLRNYMRFQPEELLKYIQKTVSQNMLPPDKWIAWLDIEDWLRLAANLSLSGAELFRQILEHLSKRNTFQKSELRQALATYIIKSRTDEWIYGSPEETVRSWVQSLPEKKEVVKEKLLLQLCETLQLSKDGRVGTDEATETPEFLLVENAGLCLLAPWLSRLFAILSYLDDERKSLKNTALKIRAVFLLQYIVYGEEREYQETELAFNRLLVGLPLHIPIPKQLPLTSEEKQTVDSMVAGIKANWPSMDGTSVRGFRQSFIARSGTLEQQEERWLLTMVEKTHDILLESVPWSFRQIRFPWLKKYVQVMWHEKQKFQ</sequence>
<dbReference type="RefSeq" id="WP_007656723.1">
    <property type="nucleotide sequence ID" value="NZ_JH976474.1"/>
</dbReference>
<dbReference type="PATRIC" id="fig|999418.3.peg.3810"/>
<accession>K5YC15</accession>
<protein>
    <submittedName>
        <fullName evidence="1">Uncharacterized protein</fullName>
    </submittedName>
</protein>
<dbReference type="HOGENOM" id="CLU_254395_0_0_10"/>
<dbReference type="Pfam" id="PF19268">
    <property type="entry name" value="CIS_TMP"/>
    <property type="match status" value="2"/>
</dbReference>
<reference evidence="1 2" key="1">
    <citation type="submission" date="2012-02" db="EMBL/GenBank/DDBJ databases">
        <title>The Genome Sequence of Parabacteroides goldsteinii CL02T12C30.</title>
        <authorList>
            <consortium name="The Broad Institute Genome Sequencing Platform"/>
            <person name="Earl A."/>
            <person name="Ward D."/>
            <person name="Feldgarden M."/>
            <person name="Gevers D."/>
            <person name="Zitomersky N.L."/>
            <person name="Coyne M.J."/>
            <person name="Comstock L.E."/>
            <person name="Young S.K."/>
            <person name="Zeng Q."/>
            <person name="Gargeya S."/>
            <person name="Fitzgerald M."/>
            <person name="Haas B."/>
            <person name="Abouelleil A."/>
            <person name="Alvarado L."/>
            <person name="Arachchi H.M."/>
            <person name="Berlin A."/>
            <person name="Chapman S.B."/>
            <person name="Gearin G."/>
            <person name="Goldberg J."/>
            <person name="Griggs A."/>
            <person name="Gujja S."/>
            <person name="Hansen M."/>
            <person name="Heiman D."/>
            <person name="Howarth C."/>
            <person name="Larimer J."/>
            <person name="Lui A."/>
            <person name="MacDonald P.J.P."/>
            <person name="McCowen C."/>
            <person name="Montmayeur A."/>
            <person name="Murphy C."/>
            <person name="Neiman D."/>
            <person name="Pearson M."/>
            <person name="Priest M."/>
            <person name="Roberts A."/>
            <person name="Saif S."/>
            <person name="Shea T."/>
            <person name="Sisk P."/>
            <person name="Stolte C."/>
            <person name="Sykes S."/>
            <person name="Wortman J."/>
            <person name="Nusbaum C."/>
            <person name="Birren B."/>
        </authorList>
    </citation>
    <scope>NUCLEOTIDE SEQUENCE [LARGE SCALE GENOMIC DNA]</scope>
    <source>
        <strain evidence="1 2">CL02T12C30</strain>
    </source>
</reference>
<proteinExistence type="predicted"/>
<dbReference type="InterPro" id="IPR045538">
    <property type="entry name" value="CIS_TMP"/>
</dbReference>
<gene>
    <name evidence="1" type="ORF">HMPREF1076_03739</name>
</gene>
<evidence type="ECO:0000313" key="1">
    <source>
        <dbReference type="EMBL" id="EKN10932.1"/>
    </source>
</evidence>
<organism evidence="1 2">
    <name type="scientific">Parabacteroides goldsteinii CL02T12C30</name>
    <dbReference type="NCBI Taxonomy" id="999418"/>
    <lineage>
        <taxon>Bacteria</taxon>
        <taxon>Pseudomonadati</taxon>
        <taxon>Bacteroidota</taxon>
        <taxon>Bacteroidia</taxon>
        <taxon>Bacteroidales</taxon>
        <taxon>Tannerellaceae</taxon>
        <taxon>Parabacteroides</taxon>
    </lineage>
</organism>
<dbReference type="Proteomes" id="UP000006330">
    <property type="component" value="Unassembled WGS sequence"/>
</dbReference>
<name>K5YC15_9BACT</name>